<proteinExistence type="predicted"/>
<dbReference type="EMBL" id="QZCE01000002">
    <property type="protein sequence ID" value="NEZ65590.1"/>
    <property type="molecule type" value="Genomic_DNA"/>
</dbReference>
<organism evidence="1 2">
    <name type="scientific">Adonisia turfae CCMR0082</name>
    <dbReference type="NCBI Taxonomy" id="2304604"/>
    <lineage>
        <taxon>Bacteria</taxon>
        <taxon>Bacillati</taxon>
        <taxon>Cyanobacteriota</taxon>
        <taxon>Adonisia</taxon>
        <taxon>Adonisia turfae</taxon>
    </lineage>
</organism>
<protein>
    <submittedName>
        <fullName evidence="1">Uncharacterized protein</fullName>
    </submittedName>
</protein>
<reference evidence="1 2" key="1">
    <citation type="journal article" date="2020" name="Microb. Ecol.">
        <title>Ecogenomics of the Marine Benthic Filamentous Cyanobacterium Adonisia.</title>
        <authorList>
            <person name="Walter J.M."/>
            <person name="Coutinho F.H."/>
            <person name="Leomil L."/>
            <person name="Hargreaves P.I."/>
            <person name="Campeao M.E."/>
            <person name="Vieira V.V."/>
            <person name="Silva B.S."/>
            <person name="Fistarol G.O."/>
            <person name="Salomon P.S."/>
            <person name="Sawabe T."/>
            <person name="Mino S."/>
            <person name="Hosokawa M."/>
            <person name="Miyashita H."/>
            <person name="Maruyama F."/>
            <person name="van Verk M.C."/>
            <person name="Dutilh B.E."/>
            <person name="Thompson C.C."/>
            <person name="Thompson F.L."/>
        </authorList>
    </citation>
    <scope>NUCLEOTIDE SEQUENCE [LARGE SCALE GENOMIC DNA]</scope>
    <source>
        <strain evidence="1 2">CCMR0082</strain>
    </source>
</reference>
<accession>A0A6M0SAV1</accession>
<sequence length="137" mass="15154">MGISKPIKSSRSGDFSYQGDSLIDRDLGREKIIRIFLDHFNYIRVIWTGTYTYTKKEGDMRGPRPTPKDPKGTKLTTIKLAPLAQNKIATYANSKGLSIPDAILELVAHLPVTPHPLAVKKSELHQGVIADVELEAA</sequence>
<evidence type="ECO:0000313" key="1">
    <source>
        <dbReference type="EMBL" id="NEZ65590.1"/>
    </source>
</evidence>
<dbReference type="AlphaFoldDB" id="A0A6M0SAV1"/>
<gene>
    <name evidence="1" type="ORF">D0962_23010</name>
</gene>
<name>A0A6M0SAV1_9CYAN</name>
<evidence type="ECO:0000313" key="2">
    <source>
        <dbReference type="Proteomes" id="UP000473574"/>
    </source>
</evidence>
<dbReference type="Proteomes" id="UP000473574">
    <property type="component" value="Unassembled WGS sequence"/>
</dbReference>
<comment type="caution">
    <text evidence="1">The sequence shown here is derived from an EMBL/GenBank/DDBJ whole genome shotgun (WGS) entry which is preliminary data.</text>
</comment>